<dbReference type="PROSITE" id="PS51873">
    <property type="entry name" value="TRIAD"/>
    <property type="match status" value="1"/>
</dbReference>
<dbReference type="Proteomes" id="UP000789375">
    <property type="component" value="Unassembled WGS sequence"/>
</dbReference>
<dbReference type="InterPro" id="IPR002867">
    <property type="entry name" value="IBR_dom"/>
</dbReference>
<proteinExistence type="predicted"/>
<keyword evidence="7" id="KW-0833">Ubl conjugation pathway</keyword>
<evidence type="ECO:0000259" key="10">
    <source>
        <dbReference type="PROSITE" id="PS50089"/>
    </source>
</evidence>
<dbReference type="SUPFAM" id="SSF57850">
    <property type="entry name" value="RING/U-box"/>
    <property type="match status" value="3"/>
</dbReference>
<dbReference type="AlphaFoldDB" id="A0A9N8Z6Y6"/>
<dbReference type="Gene3D" id="3.30.40.10">
    <property type="entry name" value="Zinc/RING finger domain, C3HC4 (zinc finger)"/>
    <property type="match status" value="1"/>
</dbReference>
<protein>
    <recommendedName>
        <fullName evidence="2">RBR-type E3 ubiquitin transferase</fullName>
        <ecNumber evidence="2">2.3.2.31</ecNumber>
    </recommendedName>
</protein>
<feature type="domain" description="RING-type" evidence="11">
    <location>
        <begin position="16"/>
        <end position="202"/>
    </location>
</feature>
<evidence type="ECO:0000256" key="8">
    <source>
        <dbReference type="ARBA" id="ARBA00022833"/>
    </source>
</evidence>
<dbReference type="InterPro" id="IPR044066">
    <property type="entry name" value="TRIAD_supradom"/>
</dbReference>
<organism evidence="12 13">
    <name type="scientific">Funneliformis mosseae</name>
    <name type="common">Endomycorrhizal fungus</name>
    <name type="synonym">Glomus mosseae</name>
    <dbReference type="NCBI Taxonomy" id="27381"/>
    <lineage>
        <taxon>Eukaryota</taxon>
        <taxon>Fungi</taxon>
        <taxon>Fungi incertae sedis</taxon>
        <taxon>Mucoromycota</taxon>
        <taxon>Glomeromycotina</taxon>
        <taxon>Glomeromycetes</taxon>
        <taxon>Glomerales</taxon>
        <taxon>Glomeraceae</taxon>
        <taxon>Funneliformis</taxon>
    </lineage>
</organism>
<accession>A0A9N8Z6Y6</accession>
<dbReference type="GO" id="GO:0016567">
    <property type="term" value="P:protein ubiquitination"/>
    <property type="evidence" value="ECO:0007669"/>
    <property type="project" value="InterPro"/>
</dbReference>
<sequence>MIQLFRPLYRILNSSNLYDCKICYEDEGRKFCKITTNCVHKPVVCTECVRKHIETCIDKQLVEVPCPTDGCTKIMERHDIKNFTTNKDFEIYDSLAFTLAIHKIPEFRWCKALCGTGQIHLGKAPIVICQTCNAKSCYTHEVIWHEGQTCEEYEQNKKQSDFATEDYLSRTSKQCPSCSMYIDKTGGCDHITCKCSYEFCWL</sequence>
<keyword evidence="8" id="KW-0862">Zinc</keyword>
<keyword evidence="3" id="KW-0808">Transferase</keyword>
<dbReference type="InterPro" id="IPR013083">
    <property type="entry name" value="Znf_RING/FYVE/PHD"/>
</dbReference>
<evidence type="ECO:0000256" key="6">
    <source>
        <dbReference type="ARBA" id="ARBA00022771"/>
    </source>
</evidence>
<evidence type="ECO:0000259" key="11">
    <source>
        <dbReference type="PROSITE" id="PS51873"/>
    </source>
</evidence>
<name>A0A9N8Z6Y6_FUNMO</name>
<reference evidence="12" key="1">
    <citation type="submission" date="2021-06" db="EMBL/GenBank/DDBJ databases">
        <authorList>
            <person name="Kallberg Y."/>
            <person name="Tangrot J."/>
            <person name="Rosling A."/>
        </authorList>
    </citation>
    <scope>NUCLEOTIDE SEQUENCE</scope>
    <source>
        <strain evidence="12">87-6 pot B 2015</strain>
    </source>
</reference>
<feature type="domain" description="RING-type" evidence="10">
    <location>
        <begin position="20"/>
        <end position="69"/>
    </location>
</feature>
<evidence type="ECO:0000256" key="7">
    <source>
        <dbReference type="ARBA" id="ARBA00022786"/>
    </source>
</evidence>
<keyword evidence="13" id="KW-1185">Reference proteome</keyword>
<dbReference type="Pfam" id="PF01485">
    <property type="entry name" value="IBR"/>
    <property type="match status" value="1"/>
</dbReference>
<evidence type="ECO:0000256" key="4">
    <source>
        <dbReference type="ARBA" id="ARBA00022723"/>
    </source>
</evidence>
<evidence type="ECO:0000256" key="2">
    <source>
        <dbReference type="ARBA" id="ARBA00012251"/>
    </source>
</evidence>
<dbReference type="PANTHER" id="PTHR11685">
    <property type="entry name" value="RBR FAMILY RING FINGER AND IBR DOMAIN-CONTAINING"/>
    <property type="match status" value="1"/>
</dbReference>
<dbReference type="EMBL" id="CAJVPP010000416">
    <property type="protein sequence ID" value="CAG8480406.1"/>
    <property type="molecule type" value="Genomic_DNA"/>
</dbReference>
<dbReference type="InterPro" id="IPR031127">
    <property type="entry name" value="E3_UB_ligase_RBR"/>
</dbReference>
<evidence type="ECO:0000256" key="9">
    <source>
        <dbReference type="PROSITE-ProRule" id="PRU00175"/>
    </source>
</evidence>
<keyword evidence="6 9" id="KW-0863">Zinc-finger</keyword>
<dbReference type="InterPro" id="IPR001841">
    <property type="entry name" value="Znf_RING"/>
</dbReference>
<evidence type="ECO:0000256" key="1">
    <source>
        <dbReference type="ARBA" id="ARBA00001798"/>
    </source>
</evidence>
<evidence type="ECO:0000256" key="3">
    <source>
        <dbReference type="ARBA" id="ARBA00022679"/>
    </source>
</evidence>
<dbReference type="EC" id="2.3.2.31" evidence="2"/>
<keyword evidence="4" id="KW-0479">Metal-binding</keyword>
<dbReference type="PROSITE" id="PS50089">
    <property type="entry name" value="ZF_RING_2"/>
    <property type="match status" value="1"/>
</dbReference>
<comment type="catalytic activity">
    <reaction evidence="1">
        <text>[E2 ubiquitin-conjugating enzyme]-S-ubiquitinyl-L-cysteine + [acceptor protein]-L-lysine = [E2 ubiquitin-conjugating enzyme]-L-cysteine + [acceptor protein]-N(6)-ubiquitinyl-L-lysine.</text>
        <dbReference type="EC" id="2.3.2.31"/>
    </reaction>
</comment>
<evidence type="ECO:0000313" key="13">
    <source>
        <dbReference type="Proteomes" id="UP000789375"/>
    </source>
</evidence>
<evidence type="ECO:0000313" key="12">
    <source>
        <dbReference type="EMBL" id="CAG8480406.1"/>
    </source>
</evidence>
<evidence type="ECO:0000256" key="5">
    <source>
        <dbReference type="ARBA" id="ARBA00022737"/>
    </source>
</evidence>
<dbReference type="Pfam" id="PF22191">
    <property type="entry name" value="IBR_1"/>
    <property type="match status" value="1"/>
</dbReference>
<dbReference type="GO" id="GO:0061630">
    <property type="term" value="F:ubiquitin protein ligase activity"/>
    <property type="evidence" value="ECO:0007669"/>
    <property type="project" value="UniProtKB-EC"/>
</dbReference>
<dbReference type="Gene3D" id="1.20.120.1750">
    <property type="match status" value="1"/>
</dbReference>
<dbReference type="GO" id="GO:0008270">
    <property type="term" value="F:zinc ion binding"/>
    <property type="evidence" value="ECO:0007669"/>
    <property type="project" value="UniProtKB-KW"/>
</dbReference>
<comment type="caution">
    <text evidence="12">The sequence shown here is derived from an EMBL/GenBank/DDBJ whole genome shotgun (WGS) entry which is preliminary data.</text>
</comment>
<dbReference type="SMART" id="SM00647">
    <property type="entry name" value="IBR"/>
    <property type="match status" value="2"/>
</dbReference>
<keyword evidence="5" id="KW-0677">Repeat</keyword>
<gene>
    <name evidence="12" type="ORF">FMOSSE_LOCUS2992</name>
</gene>